<proteinExistence type="predicted"/>
<evidence type="ECO:0000313" key="3">
    <source>
        <dbReference type="Proteomes" id="UP000499080"/>
    </source>
</evidence>
<protein>
    <submittedName>
        <fullName evidence="2">Uncharacterized protein</fullName>
    </submittedName>
</protein>
<keyword evidence="3" id="KW-1185">Reference proteome</keyword>
<organism evidence="2 3">
    <name type="scientific">Araneus ventricosus</name>
    <name type="common">Orbweaver spider</name>
    <name type="synonym">Epeira ventricosa</name>
    <dbReference type="NCBI Taxonomy" id="182803"/>
    <lineage>
        <taxon>Eukaryota</taxon>
        <taxon>Metazoa</taxon>
        <taxon>Ecdysozoa</taxon>
        <taxon>Arthropoda</taxon>
        <taxon>Chelicerata</taxon>
        <taxon>Arachnida</taxon>
        <taxon>Araneae</taxon>
        <taxon>Araneomorphae</taxon>
        <taxon>Entelegynae</taxon>
        <taxon>Araneoidea</taxon>
        <taxon>Araneidae</taxon>
        <taxon>Araneus</taxon>
    </lineage>
</organism>
<dbReference type="EMBL" id="BGPR01031540">
    <property type="protein sequence ID" value="GBO04683.1"/>
    <property type="molecule type" value="Genomic_DNA"/>
</dbReference>
<feature type="signal peptide" evidence="1">
    <location>
        <begin position="1"/>
        <end position="25"/>
    </location>
</feature>
<evidence type="ECO:0000313" key="2">
    <source>
        <dbReference type="EMBL" id="GBO04683.1"/>
    </source>
</evidence>
<comment type="caution">
    <text evidence="2">The sequence shown here is derived from an EMBL/GenBank/DDBJ whole genome shotgun (WGS) entry which is preliminary data.</text>
</comment>
<sequence length="143" mass="15904">MEIQYIPLILAVVFTGHLALSDGSALNEVFLVQFHCISSSGNQDTCNAYLDCLFALNDQYIQPYTECMDKVAPKGGVGNCSEIEEMYESTEKRNEATTACHLISHPWMGGEGYLLPHPLMPPSPPMDTSFPPWMPRRSYLCPA</sequence>
<name>A0A4Y2TVN5_ARAVE</name>
<feature type="chain" id="PRO_5021233519" evidence="1">
    <location>
        <begin position="26"/>
        <end position="143"/>
    </location>
</feature>
<keyword evidence="1" id="KW-0732">Signal</keyword>
<dbReference type="AlphaFoldDB" id="A0A4Y2TVN5"/>
<dbReference type="Proteomes" id="UP000499080">
    <property type="component" value="Unassembled WGS sequence"/>
</dbReference>
<gene>
    <name evidence="2" type="ORF">AVEN_50155_1</name>
</gene>
<accession>A0A4Y2TVN5</accession>
<reference evidence="2 3" key="1">
    <citation type="journal article" date="2019" name="Sci. Rep.">
        <title>Orb-weaving spider Araneus ventricosus genome elucidates the spidroin gene catalogue.</title>
        <authorList>
            <person name="Kono N."/>
            <person name="Nakamura H."/>
            <person name="Ohtoshi R."/>
            <person name="Moran D.A.P."/>
            <person name="Shinohara A."/>
            <person name="Yoshida Y."/>
            <person name="Fujiwara M."/>
            <person name="Mori M."/>
            <person name="Tomita M."/>
            <person name="Arakawa K."/>
        </authorList>
    </citation>
    <scope>NUCLEOTIDE SEQUENCE [LARGE SCALE GENOMIC DNA]</scope>
</reference>
<evidence type="ECO:0000256" key="1">
    <source>
        <dbReference type="SAM" id="SignalP"/>
    </source>
</evidence>